<keyword evidence="2" id="KW-1003">Cell membrane</keyword>
<keyword evidence="5 6" id="KW-0472">Membrane</keyword>
<evidence type="ECO:0000313" key="9">
    <source>
        <dbReference type="Proteomes" id="UP001217476"/>
    </source>
</evidence>
<evidence type="ECO:0000256" key="5">
    <source>
        <dbReference type="ARBA" id="ARBA00023136"/>
    </source>
</evidence>
<dbReference type="Pfam" id="PF00892">
    <property type="entry name" value="EamA"/>
    <property type="match status" value="2"/>
</dbReference>
<protein>
    <submittedName>
        <fullName evidence="8">DMT family transporter</fullName>
    </submittedName>
</protein>
<feature type="transmembrane region" description="Helical" evidence="6">
    <location>
        <begin position="129"/>
        <end position="150"/>
    </location>
</feature>
<feature type="transmembrane region" description="Helical" evidence="6">
    <location>
        <begin position="270"/>
        <end position="291"/>
    </location>
</feature>
<feature type="transmembrane region" description="Helical" evidence="6">
    <location>
        <begin position="40"/>
        <end position="60"/>
    </location>
</feature>
<reference evidence="8" key="1">
    <citation type="submission" date="2023-03" db="EMBL/GenBank/DDBJ databases">
        <title>Andean soil-derived lignocellulolytic bacterial consortium as a source of novel taxa and putative plastic-active enzymes.</title>
        <authorList>
            <person name="Diaz-Garcia L."/>
            <person name="Chuvochina M."/>
            <person name="Feuerriegel G."/>
            <person name="Bunk B."/>
            <person name="Sproer C."/>
            <person name="Streit W.R."/>
            <person name="Rodriguez L.M."/>
            <person name="Overmann J."/>
            <person name="Jimenez D.J."/>
        </authorList>
    </citation>
    <scope>NUCLEOTIDE SEQUENCE</scope>
    <source>
        <strain evidence="8">MAG 4196</strain>
    </source>
</reference>
<name>A0AAJ5VTE9_9HYPH</name>
<feature type="domain" description="EamA" evidence="7">
    <location>
        <begin position="159"/>
        <end position="286"/>
    </location>
</feature>
<feature type="domain" description="EamA" evidence="7">
    <location>
        <begin position="14"/>
        <end position="145"/>
    </location>
</feature>
<keyword evidence="4 6" id="KW-1133">Transmembrane helix</keyword>
<evidence type="ECO:0000256" key="6">
    <source>
        <dbReference type="SAM" id="Phobius"/>
    </source>
</evidence>
<feature type="transmembrane region" description="Helical" evidence="6">
    <location>
        <begin position="72"/>
        <end position="93"/>
    </location>
</feature>
<dbReference type="PANTHER" id="PTHR32322">
    <property type="entry name" value="INNER MEMBRANE TRANSPORTER"/>
    <property type="match status" value="1"/>
</dbReference>
<feature type="transmembrane region" description="Helical" evidence="6">
    <location>
        <begin position="216"/>
        <end position="234"/>
    </location>
</feature>
<evidence type="ECO:0000256" key="3">
    <source>
        <dbReference type="ARBA" id="ARBA00022692"/>
    </source>
</evidence>
<dbReference type="SUPFAM" id="SSF103481">
    <property type="entry name" value="Multidrug resistance efflux transporter EmrE"/>
    <property type="match status" value="2"/>
</dbReference>
<gene>
    <name evidence="8" type="ORF">P0Y65_20360</name>
</gene>
<evidence type="ECO:0000256" key="2">
    <source>
        <dbReference type="ARBA" id="ARBA00022475"/>
    </source>
</evidence>
<accession>A0AAJ5VTE9</accession>
<evidence type="ECO:0000259" key="7">
    <source>
        <dbReference type="Pfam" id="PF00892"/>
    </source>
</evidence>
<dbReference type="EMBL" id="CP119312">
    <property type="protein sequence ID" value="WEK04498.1"/>
    <property type="molecule type" value="Genomic_DNA"/>
</dbReference>
<dbReference type="InterPro" id="IPR000620">
    <property type="entry name" value="EamA_dom"/>
</dbReference>
<dbReference type="GO" id="GO:0005886">
    <property type="term" value="C:plasma membrane"/>
    <property type="evidence" value="ECO:0007669"/>
    <property type="project" value="UniProtKB-SubCell"/>
</dbReference>
<dbReference type="AlphaFoldDB" id="A0AAJ5VTE9"/>
<proteinExistence type="predicted"/>
<keyword evidence="3 6" id="KW-0812">Transmembrane</keyword>
<feature type="transmembrane region" description="Helical" evidence="6">
    <location>
        <begin position="105"/>
        <end position="122"/>
    </location>
</feature>
<feature type="transmembrane region" description="Helical" evidence="6">
    <location>
        <begin position="12"/>
        <end position="34"/>
    </location>
</feature>
<feature type="transmembrane region" description="Helical" evidence="6">
    <location>
        <begin position="162"/>
        <end position="179"/>
    </location>
</feature>
<dbReference type="PANTHER" id="PTHR32322:SF18">
    <property type="entry name" value="S-ADENOSYLMETHIONINE_S-ADENOSYLHOMOCYSTEINE TRANSPORTER"/>
    <property type="match status" value="1"/>
</dbReference>
<evidence type="ECO:0000256" key="1">
    <source>
        <dbReference type="ARBA" id="ARBA00004651"/>
    </source>
</evidence>
<sequence length="297" mass="31743">MTVTSPNECSAFGTAGGFASVLIWSLTAPVMATAVGVDPFLYVALGDGVGALAFVAMWIIRRHNPLPELRRVPVWFYLLGFVGIGLHNLTWVAALQQAPPLEATLIIYTWPLLVVVFTTISLQRKLRWYHMVAGSLGLAGVAALMMGRGLELGSPSFTSGHLWAVLSSLTWSIFSAVAARHSYLSNNFLGGVFALSALFNGVIWLVVLGAPPAPASSLWIVGISSIFFALSYAMWDFGMKHGNAQLIGVLSFLTPVLSAVYLVLLGKAEMTVYLLAALVLVVTGIGIAKFGEQITSR</sequence>
<dbReference type="Proteomes" id="UP001217476">
    <property type="component" value="Chromosome"/>
</dbReference>
<feature type="transmembrane region" description="Helical" evidence="6">
    <location>
        <begin position="188"/>
        <end position="210"/>
    </location>
</feature>
<dbReference type="InterPro" id="IPR037185">
    <property type="entry name" value="EmrE-like"/>
</dbReference>
<dbReference type="InterPro" id="IPR050638">
    <property type="entry name" value="AA-Vitamin_Transporters"/>
</dbReference>
<organism evidence="8 9">
    <name type="scientific">Candidatus Devosia phytovorans</name>
    <dbReference type="NCBI Taxonomy" id="3121372"/>
    <lineage>
        <taxon>Bacteria</taxon>
        <taxon>Pseudomonadati</taxon>
        <taxon>Pseudomonadota</taxon>
        <taxon>Alphaproteobacteria</taxon>
        <taxon>Hyphomicrobiales</taxon>
        <taxon>Devosiaceae</taxon>
        <taxon>Devosia</taxon>
    </lineage>
</organism>
<evidence type="ECO:0000256" key="4">
    <source>
        <dbReference type="ARBA" id="ARBA00022989"/>
    </source>
</evidence>
<comment type="subcellular location">
    <subcellularLocation>
        <location evidence="1">Cell membrane</location>
        <topology evidence="1">Multi-pass membrane protein</topology>
    </subcellularLocation>
</comment>
<feature type="transmembrane region" description="Helical" evidence="6">
    <location>
        <begin position="246"/>
        <end position="264"/>
    </location>
</feature>
<evidence type="ECO:0000313" key="8">
    <source>
        <dbReference type="EMBL" id="WEK04498.1"/>
    </source>
</evidence>